<name>A0A2W4VTQ4_9CYAN</name>
<gene>
    <name evidence="1" type="ORF">DCF17_18865</name>
</gene>
<dbReference type="AlphaFoldDB" id="A0A2W4VTQ4"/>
<proteinExistence type="predicted"/>
<comment type="caution">
    <text evidence="1">The sequence shown here is derived from an EMBL/GenBank/DDBJ whole genome shotgun (WGS) entry which is preliminary data.</text>
</comment>
<dbReference type="EMBL" id="QBMN01000172">
    <property type="protein sequence ID" value="PZO35330.1"/>
    <property type="molecule type" value="Genomic_DNA"/>
</dbReference>
<accession>A0A2W4VTQ4</accession>
<sequence>MAKKAGEASQSRYKAMVEKVFFDRYAAGQESPEFEREDLVAAAAELSVTLPKNIGDVVYSIRYRTPMPDSILAIQPSDMEWIIEGMGRAKYAFKLVKVNRIIPNRELIATKIPDSTPEIVRGYALSDEQALLAVVRYNRLIDVFLGLVAYSLQNHLRTTVSSVGQVEIDEIYVAVDEFGRQFVLPVQAKGGHDKLSVVQTKQDLACCRAKYPSLICRPISAQFMEDDLIALFELAVINDEVKVVEERHYRLVSFNQIDDDDLRLYSQRS</sequence>
<reference evidence="1 2" key="2">
    <citation type="submission" date="2018-06" db="EMBL/GenBank/DDBJ databases">
        <title>Metagenomic assembly of (sub)arctic Cyanobacteria and their associated microbiome from non-axenic cultures.</title>
        <authorList>
            <person name="Baurain D."/>
        </authorList>
    </citation>
    <scope>NUCLEOTIDE SEQUENCE [LARGE SCALE GENOMIC DNA]</scope>
    <source>
        <strain evidence="1">ULC041bin1</strain>
    </source>
</reference>
<protein>
    <submittedName>
        <fullName evidence="1">Endonuclease</fullName>
    </submittedName>
</protein>
<evidence type="ECO:0000313" key="2">
    <source>
        <dbReference type="Proteomes" id="UP000249081"/>
    </source>
</evidence>
<keyword evidence="1" id="KW-0540">Nuclease</keyword>
<keyword evidence="1" id="KW-0255">Endonuclease</keyword>
<dbReference type="Proteomes" id="UP000249081">
    <property type="component" value="Unassembled WGS sequence"/>
</dbReference>
<organism evidence="1 2">
    <name type="scientific">Shackletoniella antarctica</name>
    <dbReference type="NCBI Taxonomy" id="268115"/>
    <lineage>
        <taxon>Bacteria</taxon>
        <taxon>Bacillati</taxon>
        <taxon>Cyanobacteriota</taxon>
        <taxon>Cyanophyceae</taxon>
        <taxon>Oculatellales</taxon>
        <taxon>Oculatellaceae</taxon>
        <taxon>Shackletoniella</taxon>
    </lineage>
</organism>
<evidence type="ECO:0000313" key="1">
    <source>
        <dbReference type="EMBL" id="PZO35330.1"/>
    </source>
</evidence>
<dbReference type="GO" id="GO:0004519">
    <property type="term" value="F:endonuclease activity"/>
    <property type="evidence" value="ECO:0007669"/>
    <property type="project" value="UniProtKB-KW"/>
</dbReference>
<reference evidence="2" key="1">
    <citation type="submission" date="2018-04" db="EMBL/GenBank/DDBJ databases">
        <authorList>
            <person name="Cornet L."/>
        </authorList>
    </citation>
    <scope>NUCLEOTIDE SEQUENCE [LARGE SCALE GENOMIC DNA]</scope>
</reference>
<keyword evidence="1" id="KW-0378">Hydrolase</keyword>